<evidence type="ECO:0000256" key="1">
    <source>
        <dbReference type="SAM" id="MobiDB-lite"/>
    </source>
</evidence>
<feature type="region of interest" description="Disordered" evidence="1">
    <location>
        <begin position="159"/>
        <end position="193"/>
    </location>
</feature>
<dbReference type="EMBL" id="JARKIK010003175">
    <property type="protein sequence ID" value="KAK8719071.1"/>
    <property type="molecule type" value="Genomic_DNA"/>
</dbReference>
<keyword evidence="3" id="KW-1185">Reference proteome</keyword>
<feature type="non-terminal residue" evidence="2">
    <location>
        <position position="205"/>
    </location>
</feature>
<dbReference type="AlphaFoldDB" id="A0AAW0VQI5"/>
<evidence type="ECO:0000313" key="3">
    <source>
        <dbReference type="Proteomes" id="UP001445076"/>
    </source>
</evidence>
<proteinExistence type="predicted"/>
<name>A0AAW0VQI5_CHEQU</name>
<protein>
    <submittedName>
        <fullName evidence="2">Uncharacterized protein</fullName>
    </submittedName>
</protein>
<feature type="non-terminal residue" evidence="2">
    <location>
        <position position="1"/>
    </location>
</feature>
<evidence type="ECO:0000313" key="2">
    <source>
        <dbReference type="EMBL" id="KAK8719071.1"/>
    </source>
</evidence>
<comment type="caution">
    <text evidence="2">The sequence shown here is derived from an EMBL/GenBank/DDBJ whole genome shotgun (WGS) entry which is preliminary data.</text>
</comment>
<gene>
    <name evidence="2" type="ORF">OTU49_014260</name>
</gene>
<feature type="compositionally biased region" description="Low complexity" evidence="1">
    <location>
        <begin position="39"/>
        <end position="52"/>
    </location>
</feature>
<dbReference type="Proteomes" id="UP001445076">
    <property type="component" value="Unassembled WGS sequence"/>
</dbReference>
<accession>A0AAW0VQI5</accession>
<organism evidence="2 3">
    <name type="scientific">Cherax quadricarinatus</name>
    <name type="common">Australian red claw crayfish</name>
    <dbReference type="NCBI Taxonomy" id="27406"/>
    <lineage>
        <taxon>Eukaryota</taxon>
        <taxon>Metazoa</taxon>
        <taxon>Ecdysozoa</taxon>
        <taxon>Arthropoda</taxon>
        <taxon>Crustacea</taxon>
        <taxon>Multicrustacea</taxon>
        <taxon>Malacostraca</taxon>
        <taxon>Eumalacostraca</taxon>
        <taxon>Eucarida</taxon>
        <taxon>Decapoda</taxon>
        <taxon>Pleocyemata</taxon>
        <taxon>Astacidea</taxon>
        <taxon>Parastacoidea</taxon>
        <taxon>Parastacidae</taxon>
        <taxon>Cherax</taxon>
    </lineage>
</organism>
<reference evidence="2 3" key="1">
    <citation type="journal article" date="2024" name="BMC Genomics">
        <title>Genome assembly of redclaw crayfish (Cherax quadricarinatus) provides insights into its immune adaptation and hypoxia tolerance.</title>
        <authorList>
            <person name="Liu Z."/>
            <person name="Zheng J."/>
            <person name="Li H."/>
            <person name="Fang K."/>
            <person name="Wang S."/>
            <person name="He J."/>
            <person name="Zhou D."/>
            <person name="Weng S."/>
            <person name="Chi M."/>
            <person name="Gu Z."/>
            <person name="He J."/>
            <person name="Li F."/>
            <person name="Wang M."/>
        </authorList>
    </citation>
    <scope>NUCLEOTIDE SEQUENCE [LARGE SCALE GENOMIC DNA]</scope>
    <source>
        <strain evidence="2">ZL_2023a</strain>
    </source>
</reference>
<feature type="region of interest" description="Disordered" evidence="1">
    <location>
        <begin position="33"/>
        <end position="54"/>
    </location>
</feature>
<sequence>GTPTASRSGLNYIRTPGQILSLTSHLSFKSEDSNSTLNSHSVSDQSTSSVASIQQASLRNRSVSRFVLRENKRQCVYANDARSAVDGIGEAFHHFKDIQVNDTANKPVRWYSESDLSSDVSEREIGCKDYPGTPVSVSSHSQHSQRFFSYHTPARIPSVPSTPLQEFGQTPLRAPKSVRRGAQPSRSESRILGTPDYLAPELLLH</sequence>
<feature type="compositionally biased region" description="Polar residues" evidence="1">
    <location>
        <begin position="159"/>
        <end position="168"/>
    </location>
</feature>